<protein>
    <recommendedName>
        <fullName evidence="2">CSD domain-containing protein</fullName>
    </recommendedName>
</protein>
<accession>A0A813HL75</accession>
<comment type="caution">
    <text evidence="3">The sequence shown here is derived from an EMBL/GenBank/DDBJ whole genome shotgun (WGS) entry which is preliminary data.</text>
</comment>
<dbReference type="AlphaFoldDB" id="A0A813HL75"/>
<dbReference type="InterPro" id="IPR052069">
    <property type="entry name" value="Ca-reg_mRNA-binding_domain"/>
</dbReference>
<dbReference type="GO" id="GO:0043488">
    <property type="term" value="P:regulation of mRNA stability"/>
    <property type="evidence" value="ECO:0007669"/>
    <property type="project" value="TreeGrafter"/>
</dbReference>
<keyword evidence="1" id="KW-0597">Phosphoprotein</keyword>
<proteinExistence type="predicted"/>
<evidence type="ECO:0000256" key="1">
    <source>
        <dbReference type="ARBA" id="ARBA00022553"/>
    </source>
</evidence>
<feature type="domain" description="CSD" evidence="2">
    <location>
        <begin position="38"/>
        <end position="107"/>
    </location>
</feature>
<dbReference type="Proteomes" id="UP000654075">
    <property type="component" value="Unassembled WGS sequence"/>
</dbReference>
<keyword evidence="4" id="KW-1185">Reference proteome</keyword>
<feature type="domain" description="CSD" evidence="2">
    <location>
        <begin position="322"/>
        <end position="393"/>
    </location>
</feature>
<reference evidence="3" key="1">
    <citation type="submission" date="2021-02" db="EMBL/GenBank/DDBJ databases">
        <authorList>
            <person name="Dougan E. K."/>
            <person name="Rhodes N."/>
            <person name="Thang M."/>
            <person name="Chan C."/>
        </authorList>
    </citation>
    <scope>NUCLEOTIDE SEQUENCE</scope>
</reference>
<evidence type="ECO:0000259" key="2">
    <source>
        <dbReference type="PROSITE" id="PS51857"/>
    </source>
</evidence>
<dbReference type="PROSITE" id="PS51857">
    <property type="entry name" value="CSD_2"/>
    <property type="match status" value="4"/>
</dbReference>
<evidence type="ECO:0000313" key="4">
    <source>
        <dbReference type="Proteomes" id="UP000654075"/>
    </source>
</evidence>
<dbReference type="SMART" id="SM00357">
    <property type="entry name" value="CSP"/>
    <property type="match status" value="4"/>
</dbReference>
<dbReference type="EMBL" id="CAJNNV010031881">
    <property type="protein sequence ID" value="CAE8638180.1"/>
    <property type="molecule type" value="Genomic_DNA"/>
</dbReference>
<dbReference type="PANTHER" id="PTHR12962:SF1">
    <property type="entry name" value="COLD SHOCK DOMAIN-CONTAINING PROTEIN CG9705"/>
    <property type="match status" value="1"/>
</dbReference>
<dbReference type="InterPro" id="IPR002059">
    <property type="entry name" value="CSP_DNA-bd"/>
</dbReference>
<dbReference type="Gene3D" id="2.40.50.140">
    <property type="entry name" value="Nucleic acid-binding proteins"/>
    <property type="match status" value="4"/>
</dbReference>
<sequence length="450" mass="45598">MHPRKEGTLVGVDLSGVWAPCSLSTVSEAAIMASGAPRYEGIVVSWSGQTKWGFIACPDLAAHLGGKDIFFHVKDCDGHNITKGQTLSFEFDATGHGGKPQAKAVLGGEAAPDPAGAVRYTGTVASFASAWGFLSCPELAPVYGGKDIFFHVKDCGGQGVSSGQTVTFLMDDDATSRAGKPQAKSITVVGGSSGSGEARYSGTVAGYSLGTAWGFIACPELAPLYNGKDVFFHHKDCTAGAISKGCTVTFTLDSTSDPSKPQARDIRVNGAKPGSASMGQMGQVNILQLVAAVQAGMGGGCGGFGGHGGFGGGGGCGGQGGQMAGFIQSFNPSAGWGFIECPALGHAGGKGLFFHIKDVMGMTDQNPPSKGANVTFALGAGPGGKPQAVNIACGGQASPNMMGGMKRTSAAANMGGFDQQALAMAQMHNLQQLAGLGGMNFHAGKRPRNF</sequence>
<dbReference type="GO" id="GO:0005737">
    <property type="term" value="C:cytoplasm"/>
    <property type="evidence" value="ECO:0007669"/>
    <property type="project" value="TreeGrafter"/>
</dbReference>
<feature type="domain" description="CSD" evidence="2">
    <location>
        <begin position="119"/>
        <end position="188"/>
    </location>
</feature>
<name>A0A813HL75_POLGL</name>
<gene>
    <name evidence="3" type="ORF">PGLA1383_LOCUS53422</name>
</gene>
<organism evidence="3 4">
    <name type="scientific">Polarella glacialis</name>
    <name type="common">Dinoflagellate</name>
    <dbReference type="NCBI Taxonomy" id="89957"/>
    <lineage>
        <taxon>Eukaryota</taxon>
        <taxon>Sar</taxon>
        <taxon>Alveolata</taxon>
        <taxon>Dinophyceae</taxon>
        <taxon>Suessiales</taxon>
        <taxon>Suessiaceae</taxon>
        <taxon>Polarella</taxon>
    </lineage>
</organism>
<dbReference type="GO" id="GO:0003730">
    <property type="term" value="F:mRNA 3'-UTR binding"/>
    <property type="evidence" value="ECO:0007669"/>
    <property type="project" value="TreeGrafter"/>
</dbReference>
<feature type="domain" description="CSD" evidence="2">
    <location>
        <begin position="199"/>
        <end position="268"/>
    </location>
</feature>
<dbReference type="PANTHER" id="PTHR12962">
    <property type="entry name" value="CALCIUM-REGULATED HEAT STABLE PROTEIN CRHSP-24-RELATED"/>
    <property type="match status" value="1"/>
</dbReference>
<dbReference type="SUPFAM" id="SSF50249">
    <property type="entry name" value="Nucleic acid-binding proteins"/>
    <property type="match status" value="4"/>
</dbReference>
<evidence type="ECO:0000313" key="3">
    <source>
        <dbReference type="EMBL" id="CAE8638180.1"/>
    </source>
</evidence>
<dbReference type="InterPro" id="IPR012340">
    <property type="entry name" value="NA-bd_OB-fold"/>
</dbReference>
<dbReference type="InterPro" id="IPR011129">
    <property type="entry name" value="CSD"/>
</dbReference>